<feature type="region of interest" description="Disordered" evidence="1">
    <location>
        <begin position="1546"/>
        <end position="1724"/>
    </location>
</feature>
<accession>K2MVX7</accession>
<reference evidence="2 3" key="1">
    <citation type="journal article" date="2012" name="BMC Genomics">
        <title>Comparative genomic analysis of human infective Trypanosoma cruzi lineages with the bat-restricted subspecies T. cruzi marinkellei.</title>
        <authorList>
            <person name="Franzen O."/>
            <person name="Talavera-Lopez C."/>
            <person name="Ochaya S."/>
            <person name="Butler C.E."/>
            <person name="Messenger L.A."/>
            <person name="Lewis M.D."/>
            <person name="Llewellyn M.S."/>
            <person name="Marinkelle C.J."/>
            <person name="Tyler K.M."/>
            <person name="Miles M.A."/>
            <person name="Andersson B."/>
        </authorList>
    </citation>
    <scope>NUCLEOTIDE SEQUENCE [LARGE SCALE GENOMIC DNA]</scope>
    <source>
        <strain evidence="2 3">B7</strain>
    </source>
</reference>
<sequence>MLRRRIAVPELSFAGLQAVKVSRRYTQQSGRFQQFSYLPPGSHAPRMPWLRDAVSQASTVKMAPHDNMAPSYANSTVAAAVKPPKSASMTTAPPSFMADPSELDGIIENSFKPSDQAAARAAWVAAESVGLMQTSAAQGGPLRATAACRMSALAEPTLDTHIGDILKVSDSLAGEMLPDVVRLLIEPSADGVENVSLSDFAAMQPKRQLAALGGRKQWHEWLIESTHYKQVARLELESPYYDLRALRQAGVTTLYQWAEQPDLVKVSSCTRSLLDAAVEKSVEAYVEEVVGVVNTSNRLSIMLVSWAADTVSKFILETLHITVEQAALQRQNTGAGKPVLGTENANETIAEQAAAIAAMDTPSSSMSPGHVCTLEHYYSLARKVLASVRKEYIAQRHADHGGNTTGKVMLDSQAEAEIREKAYATLNEAILKVLEARASSMPKELHSLRDHGFLALERIPGLLRQAASVLQLRNLPVRYFVFHSTGEQEADDLDRNDLDILSPGGSDAQMPSTTPTSSMNVAAPTLTSGVFLAGTANYNVKLGEWPGYPQPPPPTSSTSWTEDTVQNEYFSLLHRLKRHTIRVARTTLFDTLRGADEFRHGFNAAEALGLQQLFGTAKLVEERLTSVLNCYSIPPSVVKPVHFVEAGHSCGKTSVLERLYKRMSENGKKAVIVRYTGATMPFTPGLDDNPLAFPSRFWFRVALASCPYLIRTEELFTRAPKSVMWWANRLNWSWELYQKRIQLYACSAGVPSLLHAIFVDDMDRVLDAMEARLVATAGSTCSMMLNGVSGLFPQAGYMDAMGEGSTEAAVVKTTTAATLMSANHNYVSKSHNNDNNNNSNSSNSKKKKEDVAISPLKSMMHFKHQIPFHLDMVEAALAKVTVAVGQIDMVFTGHCASKLLLTYADAPVRRYFIPLSNGIGLQQRLRVLPLVSVLYALHQRSRLEFSGLMYEVLKNCPGLLGYTMDIFWSGQAALMDLRGGTPRLMQWSGTHPLLRSYVPTELFAELPQRNYLLHNLPEARLRLVELLQRQLSSPTGYLTTGVDTTVQDERDGFVVPYNHTTCQVHPFALFTIFTHQDMLESPRETMVVRAWGEVWAEYCAVVNSMGTTNERKRDALRVILHGALLLRVVAVSGAQMDLNMKIPPYGFPLLASPTRVKQKGGAEPIVMKATPDTVRKAMGAYKTFFSQTEQTHIPFRPSVGINGGCDVVCTAGTTLALYDLVTTPEALQEISYRFAEALLGVLHCLGKNVLPPNKIRQIHYVSVVSIDQTMTMLSHSSKLPLTGGTASPMATDDVFAAPPTPVVPYLLDLSAVFEDDVIDRLRALQETLGISKEFRTLNDLLDELESAHQVNVHQDVVASQEELESLLSPTLMQLVPDATVLPAYRAEVVSPDTLLMDLLVDEEEESFRGAEVEEVRHDSALAKEVSMTESYADAEHVQESAELLEALLNDSLTDPRQLSAAERVTNATTHAALLTDMATEDAINNNIPVAAGLLATRKTNSSSSSPPTTPGPAQEDALAWLHDIVTPATMTADGADGKLDQVTVRTTFSGNPSSGALGSGSFVSLNNEEDVDVDNSNEEEEEEEEEEEDEEEGEDEEDEEAEDEEATQLGRQAMQSKGNKKTSSHGSSTRQRSRSKRSKSQKLKAKKQKIPPPSLPVARKKSGSNSSSAAAAAAAVAESAAAGAQAKRKGGKLRKRSSKTAPSSPSRSAAVAGGEKKRKKKKKR</sequence>
<feature type="compositionally biased region" description="Low complexity" evidence="1">
    <location>
        <begin position="828"/>
        <end position="843"/>
    </location>
</feature>
<protein>
    <submittedName>
        <fullName evidence="2">Uncharacterized protein</fullName>
    </submittedName>
</protein>
<keyword evidence="3" id="KW-1185">Reference proteome</keyword>
<feature type="compositionally biased region" description="Acidic residues" evidence="1">
    <location>
        <begin position="1567"/>
        <end position="1606"/>
    </location>
</feature>
<evidence type="ECO:0000313" key="3">
    <source>
        <dbReference type="Proteomes" id="UP000007350"/>
    </source>
</evidence>
<dbReference type="OrthoDB" id="273113at2759"/>
<feature type="compositionally biased region" description="Polar residues" evidence="1">
    <location>
        <begin position="1546"/>
        <end position="1565"/>
    </location>
</feature>
<feature type="compositionally biased region" description="Low complexity" evidence="1">
    <location>
        <begin position="1663"/>
        <end position="1685"/>
    </location>
</feature>
<gene>
    <name evidence="2" type="ORF">MOQ_009775</name>
</gene>
<organism evidence="2 3">
    <name type="scientific">Trypanosoma cruzi marinkellei</name>
    <dbReference type="NCBI Taxonomy" id="85056"/>
    <lineage>
        <taxon>Eukaryota</taxon>
        <taxon>Discoba</taxon>
        <taxon>Euglenozoa</taxon>
        <taxon>Kinetoplastea</taxon>
        <taxon>Metakinetoplastina</taxon>
        <taxon>Trypanosomatida</taxon>
        <taxon>Trypanosomatidae</taxon>
        <taxon>Trypanosoma</taxon>
        <taxon>Schizotrypanum</taxon>
    </lineage>
</organism>
<evidence type="ECO:0000256" key="1">
    <source>
        <dbReference type="SAM" id="MobiDB-lite"/>
    </source>
</evidence>
<evidence type="ECO:0000313" key="2">
    <source>
        <dbReference type="EMBL" id="EKF26526.1"/>
    </source>
</evidence>
<name>K2MVX7_TRYCR</name>
<comment type="caution">
    <text evidence="2">The sequence shown here is derived from an EMBL/GenBank/DDBJ whole genome shotgun (WGS) entry which is preliminary data.</text>
</comment>
<dbReference type="Proteomes" id="UP000007350">
    <property type="component" value="Unassembled WGS sequence"/>
</dbReference>
<feature type="region of interest" description="Disordered" evidence="1">
    <location>
        <begin position="826"/>
        <end position="850"/>
    </location>
</feature>
<feature type="compositionally biased region" description="Basic residues" evidence="1">
    <location>
        <begin position="1686"/>
        <end position="1698"/>
    </location>
</feature>
<feature type="compositionally biased region" description="Low complexity" evidence="1">
    <location>
        <begin position="1699"/>
        <end position="1710"/>
    </location>
</feature>
<dbReference type="EMBL" id="AHKC01020455">
    <property type="protein sequence ID" value="EKF26526.1"/>
    <property type="molecule type" value="Genomic_DNA"/>
</dbReference>
<feature type="compositionally biased region" description="Basic residues" evidence="1">
    <location>
        <begin position="1631"/>
        <end position="1649"/>
    </location>
</feature>
<proteinExistence type="predicted"/>